<keyword evidence="6 9" id="KW-1133">Transmembrane helix</keyword>
<evidence type="ECO:0000259" key="10">
    <source>
        <dbReference type="Pfam" id="PF01545"/>
    </source>
</evidence>
<reference evidence="12" key="1">
    <citation type="submission" date="2021-01" db="EMBL/GenBank/DDBJ databases">
        <title>Modified the classification status of verrucomicrobia.</title>
        <authorList>
            <person name="Feng X."/>
        </authorList>
    </citation>
    <scope>NUCLEOTIDE SEQUENCE</scope>
    <source>
        <strain evidence="12">KCTC 22041</strain>
    </source>
</reference>
<evidence type="ECO:0000256" key="6">
    <source>
        <dbReference type="ARBA" id="ARBA00022989"/>
    </source>
</evidence>
<dbReference type="InterPro" id="IPR058533">
    <property type="entry name" value="Cation_efflux_TM"/>
</dbReference>
<feature type="domain" description="Cation efflux protein cytoplasmic" evidence="11">
    <location>
        <begin position="218"/>
        <end position="291"/>
    </location>
</feature>
<name>A0A934VQD5_9BACT</name>
<dbReference type="GO" id="GO:0005886">
    <property type="term" value="C:plasma membrane"/>
    <property type="evidence" value="ECO:0007669"/>
    <property type="project" value="TreeGrafter"/>
</dbReference>
<keyword evidence="7" id="KW-0406">Ion transport</keyword>
<evidence type="ECO:0000313" key="12">
    <source>
        <dbReference type="EMBL" id="MBK1881991.1"/>
    </source>
</evidence>
<sequence>MSHDHSHSHAGHLHGHDHASSDNLKVAFFLNVAFTILEIFGGIWTNSIAIITDALHDLGDSASLGLAWYFEHLSKKGRTSRHTYGFKRYRLLGGLITGLFLVAGLAVVLWKATTRLFHPESVNAPGMIALAVVGIVFNGAAVLRMKGASSLTERIVSWHLLEDTLGWFAVLLGAAAMSIWDVPIIDPLLSIALSLFVLWNVARNLKKVMVVFLQSTPESFDLKAFEAEIHALPNVESSHHIHGWSLDGESHVLSIHLVMNETATREQIVQTKQLVRNRLEPEFKHVTIDIELAGEPCICPSAE</sequence>
<dbReference type="Proteomes" id="UP000603141">
    <property type="component" value="Unassembled WGS sequence"/>
</dbReference>
<dbReference type="Pfam" id="PF16916">
    <property type="entry name" value="ZT_dimer"/>
    <property type="match status" value="1"/>
</dbReference>
<feature type="transmembrane region" description="Helical" evidence="9">
    <location>
        <begin position="91"/>
        <end position="110"/>
    </location>
</feature>
<dbReference type="SUPFAM" id="SSF160240">
    <property type="entry name" value="Cation efflux protein cytoplasmic domain-like"/>
    <property type="match status" value="1"/>
</dbReference>
<gene>
    <name evidence="12" type="ORF">JIN85_06165</name>
</gene>
<dbReference type="Gene3D" id="1.20.1510.10">
    <property type="entry name" value="Cation efflux protein transmembrane domain"/>
    <property type="match status" value="1"/>
</dbReference>
<dbReference type="PANTHER" id="PTHR11562">
    <property type="entry name" value="CATION EFFLUX PROTEIN/ ZINC TRANSPORTER"/>
    <property type="match status" value="1"/>
</dbReference>
<dbReference type="InterPro" id="IPR050681">
    <property type="entry name" value="CDF/SLC30A"/>
</dbReference>
<dbReference type="InterPro" id="IPR027469">
    <property type="entry name" value="Cation_efflux_TMD_sf"/>
</dbReference>
<feature type="transmembrane region" description="Helical" evidence="9">
    <location>
        <begin position="122"/>
        <end position="143"/>
    </location>
</feature>
<dbReference type="Pfam" id="PF01545">
    <property type="entry name" value="Cation_efflux"/>
    <property type="match status" value="1"/>
</dbReference>
<keyword evidence="4 9" id="KW-0812">Transmembrane</keyword>
<dbReference type="InterPro" id="IPR027470">
    <property type="entry name" value="Cation_efflux_CTD"/>
</dbReference>
<dbReference type="GO" id="GO:0005385">
    <property type="term" value="F:zinc ion transmembrane transporter activity"/>
    <property type="evidence" value="ECO:0007669"/>
    <property type="project" value="TreeGrafter"/>
</dbReference>
<feature type="domain" description="Cation efflux protein transmembrane" evidence="10">
    <location>
        <begin position="24"/>
        <end position="210"/>
    </location>
</feature>
<evidence type="ECO:0000256" key="2">
    <source>
        <dbReference type="ARBA" id="ARBA00008873"/>
    </source>
</evidence>
<dbReference type="InterPro" id="IPR036837">
    <property type="entry name" value="Cation_efflux_CTD_sf"/>
</dbReference>
<dbReference type="NCBIfam" id="TIGR01297">
    <property type="entry name" value="CDF"/>
    <property type="match status" value="1"/>
</dbReference>
<evidence type="ECO:0000256" key="3">
    <source>
        <dbReference type="ARBA" id="ARBA00022448"/>
    </source>
</evidence>
<feature type="transmembrane region" description="Helical" evidence="9">
    <location>
        <begin position="26"/>
        <end position="44"/>
    </location>
</feature>
<accession>A0A934VQD5</accession>
<proteinExistence type="inferred from homology"/>
<keyword evidence="5" id="KW-0862">Zinc</keyword>
<evidence type="ECO:0000313" key="13">
    <source>
        <dbReference type="Proteomes" id="UP000603141"/>
    </source>
</evidence>
<feature type="transmembrane region" description="Helical" evidence="9">
    <location>
        <begin position="155"/>
        <end position="178"/>
    </location>
</feature>
<keyword evidence="13" id="KW-1185">Reference proteome</keyword>
<comment type="caution">
    <text evidence="12">The sequence shown here is derived from an EMBL/GenBank/DDBJ whole genome shotgun (WGS) entry which is preliminary data.</text>
</comment>
<protein>
    <submittedName>
        <fullName evidence="12">Cation transporter</fullName>
    </submittedName>
</protein>
<feature type="transmembrane region" description="Helical" evidence="9">
    <location>
        <begin position="184"/>
        <end position="202"/>
    </location>
</feature>
<evidence type="ECO:0000256" key="4">
    <source>
        <dbReference type="ARBA" id="ARBA00022692"/>
    </source>
</evidence>
<keyword evidence="3" id="KW-0813">Transport</keyword>
<comment type="similarity">
    <text evidence="2">Belongs to the cation diffusion facilitator (CDF) transporter (TC 2.A.4) family. SLC30A subfamily.</text>
</comment>
<evidence type="ECO:0000256" key="9">
    <source>
        <dbReference type="SAM" id="Phobius"/>
    </source>
</evidence>
<dbReference type="EMBL" id="JAENIJ010000007">
    <property type="protein sequence ID" value="MBK1881991.1"/>
    <property type="molecule type" value="Genomic_DNA"/>
</dbReference>
<evidence type="ECO:0000256" key="7">
    <source>
        <dbReference type="ARBA" id="ARBA00023065"/>
    </source>
</evidence>
<dbReference type="AlphaFoldDB" id="A0A934VQD5"/>
<dbReference type="InterPro" id="IPR002524">
    <property type="entry name" value="Cation_efflux"/>
</dbReference>
<evidence type="ECO:0000259" key="11">
    <source>
        <dbReference type="Pfam" id="PF16916"/>
    </source>
</evidence>
<keyword evidence="5" id="KW-0864">Zinc transport</keyword>
<comment type="subcellular location">
    <subcellularLocation>
        <location evidence="1">Membrane</location>
        <topology evidence="1">Multi-pass membrane protein</topology>
    </subcellularLocation>
</comment>
<dbReference type="PANTHER" id="PTHR11562:SF17">
    <property type="entry name" value="RE54080P-RELATED"/>
    <property type="match status" value="1"/>
</dbReference>
<evidence type="ECO:0000256" key="5">
    <source>
        <dbReference type="ARBA" id="ARBA00022906"/>
    </source>
</evidence>
<evidence type="ECO:0000256" key="8">
    <source>
        <dbReference type="ARBA" id="ARBA00023136"/>
    </source>
</evidence>
<dbReference type="RefSeq" id="WP_200268692.1">
    <property type="nucleotide sequence ID" value="NZ_JAENIJ010000007.1"/>
</dbReference>
<organism evidence="12 13">
    <name type="scientific">Luteolibacter pohnpeiensis</name>
    <dbReference type="NCBI Taxonomy" id="454153"/>
    <lineage>
        <taxon>Bacteria</taxon>
        <taxon>Pseudomonadati</taxon>
        <taxon>Verrucomicrobiota</taxon>
        <taxon>Verrucomicrobiia</taxon>
        <taxon>Verrucomicrobiales</taxon>
        <taxon>Verrucomicrobiaceae</taxon>
        <taxon>Luteolibacter</taxon>
    </lineage>
</organism>
<evidence type="ECO:0000256" key="1">
    <source>
        <dbReference type="ARBA" id="ARBA00004141"/>
    </source>
</evidence>
<keyword evidence="8 9" id="KW-0472">Membrane</keyword>
<dbReference type="SUPFAM" id="SSF161111">
    <property type="entry name" value="Cation efflux protein transmembrane domain-like"/>
    <property type="match status" value="1"/>
</dbReference>